<reference evidence="1" key="1">
    <citation type="submission" date="2021-08" db="EMBL/GenBank/DDBJ databases">
        <title>The first chromosome-level gecko genome reveals the dynamic sex chromosomes of Neotropical dwarf geckos (Sphaerodactylidae: Sphaerodactylus).</title>
        <authorList>
            <person name="Pinto B.J."/>
            <person name="Keating S.E."/>
            <person name="Gamble T."/>
        </authorList>
    </citation>
    <scope>NUCLEOTIDE SEQUENCE</scope>
    <source>
        <strain evidence="1">TG3544</strain>
    </source>
</reference>
<accession>A0ACB8ES82</accession>
<sequence length="250" mass="26973">MSAHLRHFALVGTAVAVTGGVAYVVWRSYRAPKASPVAPRQPRQLSPECARLDCAEPPPEQVSEAEVGACGLAAGKEKPPNKQILVLGLDGAGKTSILHSLTANQVKHSTAPTEGFNAVCVSTEDSKMEFLEIGGSESLRSYWKMYLSRVLLLIFVVDSADHKRLPVAKKLLHQLVQSDSTLPVMILANKQDLEGAYCITDIHDALALSDIGDQRKMFLIGTHVAEDGSEISSGMKDMRELIAGLVLEVM</sequence>
<comment type="caution">
    <text evidence="1">The sequence shown here is derived from an EMBL/GenBank/DDBJ whole genome shotgun (WGS) entry which is preliminary data.</text>
</comment>
<organism evidence="1 2">
    <name type="scientific">Sphaerodactylus townsendi</name>
    <dbReference type="NCBI Taxonomy" id="933632"/>
    <lineage>
        <taxon>Eukaryota</taxon>
        <taxon>Metazoa</taxon>
        <taxon>Chordata</taxon>
        <taxon>Craniata</taxon>
        <taxon>Vertebrata</taxon>
        <taxon>Euteleostomi</taxon>
        <taxon>Lepidosauria</taxon>
        <taxon>Squamata</taxon>
        <taxon>Bifurcata</taxon>
        <taxon>Gekkota</taxon>
        <taxon>Sphaerodactylidae</taxon>
        <taxon>Sphaerodactylus</taxon>
    </lineage>
</organism>
<protein>
    <submittedName>
        <fullName evidence="1">ADP-ribosylation factor-like protein 9</fullName>
    </submittedName>
</protein>
<evidence type="ECO:0000313" key="1">
    <source>
        <dbReference type="EMBL" id="KAH7995467.1"/>
    </source>
</evidence>
<evidence type="ECO:0000313" key="2">
    <source>
        <dbReference type="Proteomes" id="UP000827872"/>
    </source>
</evidence>
<keyword evidence="2" id="KW-1185">Reference proteome</keyword>
<proteinExistence type="predicted"/>
<dbReference type="Proteomes" id="UP000827872">
    <property type="component" value="Linkage Group LG07"/>
</dbReference>
<name>A0ACB8ES82_9SAUR</name>
<dbReference type="EMBL" id="CM037620">
    <property type="protein sequence ID" value="KAH7995467.1"/>
    <property type="molecule type" value="Genomic_DNA"/>
</dbReference>
<gene>
    <name evidence="1" type="primary">ARL9</name>
    <name evidence="1" type="ORF">K3G42_025648</name>
</gene>